<feature type="region of interest" description="Disordered" evidence="2">
    <location>
        <begin position="1"/>
        <end position="67"/>
    </location>
</feature>
<dbReference type="RefSeq" id="XP_010794037.1">
    <property type="nucleotide sequence ID" value="XM_010795735.1"/>
</dbReference>
<dbReference type="InterPro" id="IPR042099">
    <property type="entry name" value="ANL_N_sf"/>
</dbReference>
<dbReference type="OrthoDB" id="69964at2759"/>
<gene>
    <name evidence="5" type="primary">LOC104966551</name>
</gene>
<dbReference type="KEGG" id="ncc:104966551"/>
<dbReference type="PANTHER" id="PTHR22754">
    <property type="entry name" value="DISCO-INTERACTING PROTEIN 2 DIP2 -RELATED"/>
    <property type="match status" value="1"/>
</dbReference>
<dbReference type="Gene3D" id="3.40.50.12780">
    <property type="entry name" value="N-terminal domain of ligase-like"/>
    <property type="match status" value="1"/>
</dbReference>
<proteinExistence type="inferred from homology"/>
<dbReference type="AlphaFoldDB" id="A0A6I9PZS5"/>
<dbReference type="Gene3D" id="3.30.300.30">
    <property type="match status" value="1"/>
</dbReference>
<dbReference type="SUPFAM" id="SSF56801">
    <property type="entry name" value="Acetyl-CoA synthetase-like"/>
    <property type="match status" value="1"/>
</dbReference>
<feature type="domain" description="AMP-binding enzyme C-terminal" evidence="3">
    <location>
        <begin position="254"/>
        <end position="356"/>
    </location>
</feature>
<comment type="similarity">
    <text evidence="1">Belongs to the DIP2 family.</text>
</comment>
<dbReference type="PANTHER" id="PTHR22754:SF33">
    <property type="entry name" value="DISCO-INTERACTING PROTEIN 2 HOMOLOG C"/>
    <property type="match status" value="1"/>
</dbReference>
<sequence>MSKFRGPYYDRRRHPWQSDQLTLARRKQPSHPKGRAPISGREPSSYFDGCHQRSPPRGRTYRSRGEPVQDAAVLRGSLFDRNTLGFGGSRSEKCHLCPCYGVAVTRAPQPIGGPVHTVGLVLSSGNHPRRHQAFLEVGVRLVERGSPHSLPLMESGKILPGVRIIIANPETKGPMGESHLGEIWVQSGHNSSGYFTVYGDEALQSDHFNSRLSFGDTQTLWARTGYLGFLRRTELTDASGERHDALYVVGALEEAMELRGMRYHPIDIETSVIRTHKSITECAVFTWTNLLVVVVELDGSEHEALDLVPLVTNVVLEEHYLIVGVVVVVDIGVIPINSRGEKQRMHLRDGFLADQLDPIYVAYNM</sequence>
<protein>
    <submittedName>
        <fullName evidence="5">Disco-interacting protein 2 homolog C-like</fullName>
    </submittedName>
</protein>
<evidence type="ECO:0000259" key="3">
    <source>
        <dbReference type="Pfam" id="PF23024"/>
    </source>
</evidence>
<evidence type="ECO:0000256" key="1">
    <source>
        <dbReference type="ARBA" id="ARBA00007735"/>
    </source>
</evidence>
<feature type="compositionally biased region" description="Basic residues" evidence="2">
    <location>
        <begin position="24"/>
        <end position="34"/>
    </location>
</feature>
<evidence type="ECO:0000313" key="4">
    <source>
        <dbReference type="Proteomes" id="UP000504611"/>
    </source>
</evidence>
<dbReference type="GeneID" id="104966551"/>
<evidence type="ECO:0000256" key="2">
    <source>
        <dbReference type="SAM" id="MobiDB-lite"/>
    </source>
</evidence>
<dbReference type="InterPro" id="IPR045851">
    <property type="entry name" value="AMP-bd_C_sf"/>
</dbReference>
<name>A0A6I9PZS5_9TELE</name>
<evidence type="ECO:0000313" key="5">
    <source>
        <dbReference type="RefSeq" id="XP_010794037.1"/>
    </source>
</evidence>
<dbReference type="Proteomes" id="UP000504611">
    <property type="component" value="Unplaced"/>
</dbReference>
<dbReference type="Pfam" id="PF23024">
    <property type="entry name" value="AMP-dom_DIP2-like"/>
    <property type="match status" value="1"/>
</dbReference>
<dbReference type="FunFam" id="3.30.300.30:FF:000001">
    <property type="entry name" value="DIP2 disco-interacting protein 2 homolog C"/>
    <property type="match status" value="1"/>
</dbReference>
<keyword evidence="4" id="KW-1185">Reference proteome</keyword>
<reference evidence="5" key="1">
    <citation type="submission" date="2025-08" db="UniProtKB">
        <authorList>
            <consortium name="RefSeq"/>
        </authorList>
    </citation>
    <scope>IDENTIFICATION</scope>
    <source>
        <tissue evidence="5">Muscle</tissue>
    </source>
</reference>
<accession>A0A6I9PZS5</accession>
<organism evidence="4 5">
    <name type="scientific">Notothenia coriiceps</name>
    <name type="common">black rockcod</name>
    <dbReference type="NCBI Taxonomy" id="8208"/>
    <lineage>
        <taxon>Eukaryota</taxon>
        <taxon>Metazoa</taxon>
        <taxon>Chordata</taxon>
        <taxon>Craniata</taxon>
        <taxon>Vertebrata</taxon>
        <taxon>Euteleostomi</taxon>
        <taxon>Actinopterygii</taxon>
        <taxon>Neopterygii</taxon>
        <taxon>Teleostei</taxon>
        <taxon>Neoteleostei</taxon>
        <taxon>Acanthomorphata</taxon>
        <taxon>Eupercaria</taxon>
        <taxon>Perciformes</taxon>
        <taxon>Notothenioidei</taxon>
        <taxon>Nototheniidae</taxon>
        <taxon>Notothenia</taxon>
    </lineage>
</organism>
<dbReference type="InterPro" id="IPR025110">
    <property type="entry name" value="AMP-bd_C"/>
</dbReference>